<gene>
    <name evidence="1" type="ORF">SAMN05660337_3358</name>
</gene>
<dbReference type="RefSeq" id="WP_092163179.1">
    <property type="nucleotide sequence ID" value="NZ_FNGA01000007.1"/>
</dbReference>
<sequence length="438" mass="51492">MIREADYTIKGFLYQFNKSLEEILSSKNGEEITIEGIIEDIDVVSEAEIRAIQCKYHETKQFKLSDVYKPILQMMVNYVENDNKKIKYILYAHFADQVQGVINLSKDDFSNIIYTQNLSYITKYISKLIPPKDPEIESFLLKRKRTAEENKSIRVYYSEISVDDLPFCISEFTNPDLFEFIVGSKFDDLVVVVKQKMCEIGDFSTDDVEDIFYPNAIQRIADTSIIHNHQFRVVEKQSFIDKLRKSKKTAITRWTKELSTYNSLLKKRRSQLKSHLQQNDRVRYVVFDVSSFEKFDSEIVSFMVEFVNKYNSKKLHRQTPLFAFDVSSTSVDLNDIFRRLYAKKVECASGYIGDKFFQSKFLKEPKRISKDKWVEFKLRLCVLSDDTYKAINSRKCEDFYLVGSVNSEKIDLLDINVERLEVTSFKELRYLLHMSSDL</sequence>
<name>A0A1G9LF74_9BACT</name>
<dbReference type="OrthoDB" id="8403777at2"/>
<reference evidence="2" key="1">
    <citation type="submission" date="2016-10" db="EMBL/GenBank/DDBJ databases">
        <authorList>
            <person name="Varghese N."/>
            <person name="Submissions S."/>
        </authorList>
    </citation>
    <scope>NUCLEOTIDE SEQUENCE [LARGE SCALE GENOMIC DNA]</scope>
    <source>
        <strain evidence="2">DSM 16995</strain>
    </source>
</reference>
<evidence type="ECO:0000313" key="2">
    <source>
        <dbReference type="Proteomes" id="UP000199053"/>
    </source>
</evidence>
<proteinExistence type="predicted"/>
<dbReference type="EMBL" id="FNGA01000007">
    <property type="protein sequence ID" value="SDL60526.1"/>
    <property type="molecule type" value="Genomic_DNA"/>
</dbReference>
<organism evidence="1 2">
    <name type="scientific">Maridesulfovibrio ferrireducens</name>
    <dbReference type="NCBI Taxonomy" id="246191"/>
    <lineage>
        <taxon>Bacteria</taxon>
        <taxon>Pseudomonadati</taxon>
        <taxon>Thermodesulfobacteriota</taxon>
        <taxon>Desulfovibrionia</taxon>
        <taxon>Desulfovibrionales</taxon>
        <taxon>Desulfovibrionaceae</taxon>
        <taxon>Maridesulfovibrio</taxon>
    </lineage>
</organism>
<accession>A0A1G9LF74</accession>
<dbReference type="AlphaFoldDB" id="A0A1G9LF74"/>
<evidence type="ECO:0000313" key="1">
    <source>
        <dbReference type="EMBL" id="SDL60526.1"/>
    </source>
</evidence>
<dbReference type="Proteomes" id="UP000199053">
    <property type="component" value="Unassembled WGS sequence"/>
</dbReference>
<evidence type="ECO:0008006" key="3">
    <source>
        <dbReference type="Google" id="ProtNLM"/>
    </source>
</evidence>
<keyword evidence="2" id="KW-1185">Reference proteome</keyword>
<protein>
    <recommendedName>
        <fullName evidence="3">DUF4297 domain-containing protein</fullName>
    </recommendedName>
</protein>